<dbReference type="Pfam" id="PF00460">
    <property type="entry name" value="Flg_bb_rod"/>
    <property type="match status" value="1"/>
</dbReference>
<comment type="subcellular location">
    <subcellularLocation>
        <location evidence="1 7">Bacterial flagellum</location>
    </subcellularLocation>
    <subcellularLocation>
        <location evidence="2 7">Secreted</location>
    </subcellularLocation>
</comment>
<evidence type="ECO:0000259" key="8">
    <source>
        <dbReference type="Pfam" id="PF00460"/>
    </source>
</evidence>
<dbReference type="PANTHER" id="PTHR30033">
    <property type="entry name" value="FLAGELLAR HOOK-ASSOCIATED PROTEIN 1"/>
    <property type="match status" value="1"/>
</dbReference>
<keyword evidence="12" id="KW-1185">Reference proteome</keyword>
<keyword evidence="11" id="KW-0282">Flagellum</keyword>
<reference evidence="11 12" key="1">
    <citation type="submission" date="2021-03" db="EMBL/GenBank/DDBJ databases">
        <title>Genomic Encyclopedia of Type Strains, Phase IV (KMG-IV): sequencing the most valuable type-strain genomes for metagenomic binning, comparative biology and taxonomic classification.</title>
        <authorList>
            <person name="Goeker M."/>
        </authorList>
    </citation>
    <scope>NUCLEOTIDE SEQUENCE [LARGE SCALE GENOMIC DNA]</scope>
    <source>
        <strain evidence="11 12">DSM 26675</strain>
    </source>
</reference>
<evidence type="ECO:0000256" key="2">
    <source>
        <dbReference type="ARBA" id="ARBA00004613"/>
    </source>
</evidence>
<feature type="domain" description="Flagellar hook-associated protein FlgK helical" evidence="10">
    <location>
        <begin position="102"/>
        <end position="370"/>
    </location>
</feature>
<feature type="domain" description="Flagellar basal body rod protein N-terminal" evidence="8">
    <location>
        <begin position="8"/>
        <end position="37"/>
    </location>
</feature>
<sequence>MRPTFMGLETARRGMFTQQSALYTTGHNVSNANTPGYSRQRINFQTTLPYPPIGIDSPYMPGQIGTGVEAGSVQRIRDGFLDAQYRNEYSKFGYYGTLSESLTKMEEIMNEPSDTGLHSAMEKFWKSLQDLASHTGNTGARDVVAASGQMVTDTLNYYYNSLTRVQDDIGKQIEVKQNEINSLIDSIAQVNQQISEVEPNGYLPNDLYDRRDLLVDNLSKLINIKVTNVKPTKYGNAKDIAEGLYNIEVVKEDGKSYNPPINLVSVNKSGILGTNKVEVVYENPNDPKGMVTGVKFGNGQPVTDNSFKGDLAGLIESHGYEDGAGNIKGSYPDMIDKMNKMTEAFVNEFNHIHKQGYALGATTQSTDDFFVWDPSKFDPAKGNFAQAVIVNDKLKKDPSLIAAGGASGASGDNKNAQALADLKTLGFDKYGNPFGNNSLTGNLDTFYSGIIGKLGVESQSAAKSTENSAILADAVDVNRQSVSAVSMDEEMTNMIKFQHAYNASARNITVIDEMLDKIINGMGVVGR</sequence>
<accession>A0ABS4RGF4</accession>
<evidence type="ECO:0000313" key="11">
    <source>
        <dbReference type="EMBL" id="MBP2241978.1"/>
    </source>
</evidence>
<feature type="domain" description="Flagellar basal-body/hook protein C-terminal" evidence="9">
    <location>
        <begin position="482"/>
        <end position="520"/>
    </location>
</feature>
<dbReference type="InterPro" id="IPR002371">
    <property type="entry name" value="FlgK"/>
</dbReference>
<evidence type="ECO:0000259" key="10">
    <source>
        <dbReference type="Pfam" id="PF22638"/>
    </source>
</evidence>
<organism evidence="11 12">
    <name type="scientific">Cytobacillus eiseniae</name>
    <dbReference type="NCBI Taxonomy" id="762947"/>
    <lineage>
        <taxon>Bacteria</taxon>
        <taxon>Bacillati</taxon>
        <taxon>Bacillota</taxon>
        <taxon>Bacilli</taxon>
        <taxon>Bacillales</taxon>
        <taxon>Bacillaceae</taxon>
        <taxon>Cytobacillus</taxon>
    </lineage>
</organism>
<keyword evidence="11" id="KW-0969">Cilium</keyword>
<evidence type="ECO:0000256" key="5">
    <source>
        <dbReference type="ARBA" id="ARBA00022525"/>
    </source>
</evidence>
<evidence type="ECO:0000256" key="3">
    <source>
        <dbReference type="ARBA" id="ARBA00009677"/>
    </source>
</evidence>
<evidence type="ECO:0000259" key="9">
    <source>
        <dbReference type="Pfam" id="PF06429"/>
    </source>
</evidence>
<keyword evidence="5 7" id="KW-0964">Secreted</keyword>
<evidence type="ECO:0000256" key="6">
    <source>
        <dbReference type="ARBA" id="ARBA00023143"/>
    </source>
</evidence>
<gene>
    <name evidence="7" type="primary">flgK</name>
    <name evidence="11" type="ORF">J2Z40_002551</name>
</gene>
<dbReference type="InterPro" id="IPR053927">
    <property type="entry name" value="FlgK_helical"/>
</dbReference>
<evidence type="ECO:0000256" key="7">
    <source>
        <dbReference type="RuleBase" id="RU362065"/>
    </source>
</evidence>
<dbReference type="InterPro" id="IPR010930">
    <property type="entry name" value="Flg_bb/hook_C_dom"/>
</dbReference>
<dbReference type="NCBIfam" id="TIGR02492">
    <property type="entry name" value="flgK_ends"/>
    <property type="match status" value="1"/>
</dbReference>
<proteinExistence type="inferred from homology"/>
<keyword evidence="6 7" id="KW-0975">Bacterial flagellum</keyword>
<dbReference type="Pfam" id="PF06429">
    <property type="entry name" value="Flg_bbr_C"/>
    <property type="match status" value="1"/>
</dbReference>
<evidence type="ECO:0000256" key="1">
    <source>
        <dbReference type="ARBA" id="ARBA00004365"/>
    </source>
</evidence>
<name>A0ABS4RGF4_9BACI</name>
<comment type="caution">
    <text evidence="11">The sequence shown here is derived from an EMBL/GenBank/DDBJ whole genome shotgun (WGS) entry which is preliminary data.</text>
</comment>
<comment type="similarity">
    <text evidence="3 7">Belongs to the flagella basal body rod proteins family.</text>
</comment>
<dbReference type="PANTHER" id="PTHR30033:SF1">
    <property type="entry name" value="FLAGELLAR HOOK-ASSOCIATED PROTEIN 1"/>
    <property type="match status" value="1"/>
</dbReference>
<protein>
    <recommendedName>
        <fullName evidence="4 7">Flagellar hook-associated protein 1</fullName>
        <shortName evidence="7">HAP1</shortName>
    </recommendedName>
</protein>
<dbReference type="RefSeq" id="WP_066397843.1">
    <property type="nucleotide sequence ID" value="NZ_JAGIKZ010000014.1"/>
</dbReference>
<dbReference type="Proteomes" id="UP001519293">
    <property type="component" value="Unassembled WGS sequence"/>
</dbReference>
<keyword evidence="11" id="KW-0966">Cell projection</keyword>
<evidence type="ECO:0000256" key="4">
    <source>
        <dbReference type="ARBA" id="ARBA00016244"/>
    </source>
</evidence>
<dbReference type="SUPFAM" id="SSF64518">
    <property type="entry name" value="Phase 1 flagellin"/>
    <property type="match status" value="1"/>
</dbReference>
<evidence type="ECO:0000313" key="12">
    <source>
        <dbReference type="Proteomes" id="UP001519293"/>
    </source>
</evidence>
<dbReference type="Pfam" id="PF22638">
    <property type="entry name" value="FlgK_D1"/>
    <property type="match status" value="1"/>
</dbReference>
<dbReference type="EMBL" id="JAGIKZ010000014">
    <property type="protein sequence ID" value="MBP2241978.1"/>
    <property type="molecule type" value="Genomic_DNA"/>
</dbReference>
<dbReference type="PRINTS" id="PR01005">
    <property type="entry name" value="FLGHOOKAP1"/>
</dbReference>
<dbReference type="InterPro" id="IPR001444">
    <property type="entry name" value="Flag_bb_rod_N"/>
</dbReference>